<dbReference type="Proteomes" id="UP000324222">
    <property type="component" value="Unassembled WGS sequence"/>
</dbReference>
<protein>
    <submittedName>
        <fullName evidence="2">Uncharacterized protein</fullName>
    </submittedName>
</protein>
<evidence type="ECO:0000313" key="2">
    <source>
        <dbReference type="EMBL" id="MPC72501.1"/>
    </source>
</evidence>
<reference evidence="2 3" key="1">
    <citation type="submission" date="2019-05" db="EMBL/GenBank/DDBJ databases">
        <title>Another draft genome of Portunus trituberculatus and its Hox gene families provides insights of decapod evolution.</title>
        <authorList>
            <person name="Jeong J.-H."/>
            <person name="Song I."/>
            <person name="Kim S."/>
            <person name="Choi T."/>
            <person name="Kim D."/>
            <person name="Ryu S."/>
            <person name="Kim W."/>
        </authorList>
    </citation>
    <scope>NUCLEOTIDE SEQUENCE [LARGE SCALE GENOMIC DNA]</scope>
    <source>
        <tissue evidence="2">Muscle</tissue>
    </source>
</reference>
<dbReference type="EMBL" id="VSRR010034848">
    <property type="protein sequence ID" value="MPC72501.1"/>
    <property type="molecule type" value="Genomic_DNA"/>
</dbReference>
<name>A0A5B7HI51_PORTR</name>
<evidence type="ECO:0000256" key="1">
    <source>
        <dbReference type="SAM" id="MobiDB-lite"/>
    </source>
</evidence>
<comment type="caution">
    <text evidence="2">The sequence shown here is derived from an EMBL/GenBank/DDBJ whole genome shotgun (WGS) entry which is preliminary data.</text>
</comment>
<organism evidence="2 3">
    <name type="scientific">Portunus trituberculatus</name>
    <name type="common">Swimming crab</name>
    <name type="synonym">Neptunus trituberculatus</name>
    <dbReference type="NCBI Taxonomy" id="210409"/>
    <lineage>
        <taxon>Eukaryota</taxon>
        <taxon>Metazoa</taxon>
        <taxon>Ecdysozoa</taxon>
        <taxon>Arthropoda</taxon>
        <taxon>Crustacea</taxon>
        <taxon>Multicrustacea</taxon>
        <taxon>Malacostraca</taxon>
        <taxon>Eumalacostraca</taxon>
        <taxon>Eucarida</taxon>
        <taxon>Decapoda</taxon>
        <taxon>Pleocyemata</taxon>
        <taxon>Brachyura</taxon>
        <taxon>Eubrachyura</taxon>
        <taxon>Portunoidea</taxon>
        <taxon>Portunidae</taxon>
        <taxon>Portuninae</taxon>
        <taxon>Portunus</taxon>
    </lineage>
</organism>
<evidence type="ECO:0000313" key="3">
    <source>
        <dbReference type="Proteomes" id="UP000324222"/>
    </source>
</evidence>
<keyword evidence="3" id="KW-1185">Reference proteome</keyword>
<gene>
    <name evidence="2" type="ORF">E2C01_066810</name>
</gene>
<feature type="region of interest" description="Disordered" evidence="1">
    <location>
        <begin position="1"/>
        <end position="32"/>
    </location>
</feature>
<proteinExistence type="predicted"/>
<sequence>MVRVLQGPEQAAQPIKTRRKQGGGATGQSREKEGRWGWAIVLVAPACPVSLAGPNTQWLAVARPGPKVPVVKTDFHVLRGGRAGEDSLQASQGCLY</sequence>
<dbReference type="AlphaFoldDB" id="A0A5B7HI51"/>
<accession>A0A5B7HI51</accession>